<dbReference type="Pfam" id="PF25155">
    <property type="entry name" value="NTF2_YvbJ"/>
    <property type="match status" value="1"/>
</dbReference>
<evidence type="ECO:0000259" key="3">
    <source>
        <dbReference type="Pfam" id="PF22820"/>
    </source>
</evidence>
<reference evidence="5 6" key="1">
    <citation type="submission" date="2021-03" db="EMBL/GenBank/DDBJ databases">
        <title>Genomic Encyclopedia of Type Strains, Phase IV (KMG-IV): sequencing the most valuable type-strain genomes for metagenomic binning, comparative biology and taxonomic classification.</title>
        <authorList>
            <person name="Goeker M."/>
        </authorList>
    </citation>
    <scope>NUCLEOTIDE SEQUENCE [LARGE SCALE GENOMIC DNA]</scope>
    <source>
        <strain evidence="5 6">DSM 24738</strain>
    </source>
</reference>
<organism evidence="5 6">
    <name type="scientific">Ammoniphilus resinae</name>
    <dbReference type="NCBI Taxonomy" id="861532"/>
    <lineage>
        <taxon>Bacteria</taxon>
        <taxon>Bacillati</taxon>
        <taxon>Bacillota</taxon>
        <taxon>Bacilli</taxon>
        <taxon>Bacillales</taxon>
        <taxon>Paenibacillaceae</taxon>
        <taxon>Aneurinibacillus group</taxon>
        <taxon>Ammoniphilus</taxon>
    </lineage>
</organism>
<feature type="domain" description="YvbJ-like NTF2-like" evidence="4">
    <location>
        <begin position="356"/>
        <end position="475"/>
    </location>
</feature>
<dbReference type="PANTHER" id="PTHR40038:SF1">
    <property type="entry name" value="MEMBRANE-ASSOCIATED PROTEIN TCAA"/>
    <property type="match status" value="1"/>
</dbReference>
<dbReference type="InterPro" id="IPR056902">
    <property type="entry name" value="NTF2_YvbJ"/>
</dbReference>
<feature type="domain" description="TcaA 4th" evidence="3">
    <location>
        <begin position="202"/>
        <end position="271"/>
    </location>
</feature>
<comment type="caution">
    <text evidence="5">The sequence shown here is derived from an EMBL/GenBank/DDBJ whole genome shotgun (WGS) entry which is preliminary data.</text>
</comment>
<feature type="domain" description="TcaA second" evidence="2">
    <location>
        <begin position="88"/>
        <end position="197"/>
    </location>
</feature>
<keyword evidence="1" id="KW-1133">Transmembrane helix</keyword>
<proteinExistence type="predicted"/>
<dbReference type="RefSeq" id="WP_209807930.1">
    <property type="nucleotide sequence ID" value="NZ_JAGGKT010000001.1"/>
</dbReference>
<feature type="domain" description="TcaA 4th" evidence="3">
    <location>
        <begin position="275"/>
        <end position="341"/>
    </location>
</feature>
<keyword evidence="1" id="KW-0472">Membrane</keyword>
<gene>
    <name evidence="5" type="ORF">J2Z37_000140</name>
</gene>
<dbReference type="Pfam" id="PF22820">
    <property type="entry name" value="TcaA_3rd_4th"/>
    <property type="match status" value="2"/>
</dbReference>
<dbReference type="InterPro" id="IPR054529">
    <property type="entry name" value="TcaA_2nd"/>
</dbReference>
<evidence type="ECO:0000313" key="6">
    <source>
        <dbReference type="Proteomes" id="UP001519343"/>
    </source>
</evidence>
<name>A0ABS4GIR6_9BACL</name>
<evidence type="ECO:0000256" key="1">
    <source>
        <dbReference type="SAM" id="Phobius"/>
    </source>
</evidence>
<protein>
    <submittedName>
        <fullName evidence="5">Membrane protein YvbJ</fullName>
    </submittedName>
</protein>
<accession>A0ABS4GIR6</accession>
<keyword evidence="1" id="KW-0812">Transmembrane</keyword>
<evidence type="ECO:0000313" key="5">
    <source>
        <dbReference type="EMBL" id="MBP1930153.1"/>
    </source>
</evidence>
<evidence type="ECO:0000259" key="2">
    <source>
        <dbReference type="Pfam" id="PF22813"/>
    </source>
</evidence>
<dbReference type="Proteomes" id="UP001519343">
    <property type="component" value="Unassembled WGS sequence"/>
</dbReference>
<feature type="transmembrane region" description="Helical" evidence="1">
    <location>
        <begin position="64"/>
        <end position="82"/>
    </location>
</feature>
<sequence length="491" mass="55476">MNFCKECGTKLQENYLHCPECGMALHSTANSENKESHAPISTQPIEQPVTVSPKQPMGKKQKRTLITLALLLIIAAGLYQVGASLTDKDRVIKQFEEAIIKGDSEKVANLLSSEDKRLTIDGESIESFIKYFKDNPSSLNQTINILKEQSEQFDQEKENKIKAAVTNLFGSNNDTTFIALEKDGKKFLLYDNYDLRVKPYFLSVETNYPNTKIYLNDKEVAVSDQENFETELGPFLPGVYKIKAVHEGQFTTLQNEQDLELFSNDDFNYVDLYLEGQYTNVDVNFKDAKLLVNGKDTGLISGDGQSLGPVTFDGSNKIVAEKQFPWGPASSEEMPITEGYLSLIINPATDSVKEDIMKSTNEFVQGWIESFNALDASKAQSISAEKRQLLEDYITKMKENQSKYKGVKKSITFDLDSFSIWETRDGNYYAELIAQEEFSEVVYSAEETNPVPEDKVSTMAYTLMYKDGKWMVTDWRDGYSLGSQNVKEFTN</sequence>
<evidence type="ECO:0000259" key="4">
    <source>
        <dbReference type="Pfam" id="PF25155"/>
    </source>
</evidence>
<dbReference type="InterPro" id="IPR054530">
    <property type="entry name" value="TcaA_4th"/>
</dbReference>
<dbReference type="Pfam" id="PF22813">
    <property type="entry name" value="TcaA_2nd"/>
    <property type="match status" value="1"/>
</dbReference>
<keyword evidence="6" id="KW-1185">Reference proteome</keyword>
<dbReference type="EMBL" id="JAGGKT010000001">
    <property type="protein sequence ID" value="MBP1930153.1"/>
    <property type="molecule type" value="Genomic_DNA"/>
</dbReference>
<dbReference type="PANTHER" id="PTHR40038">
    <property type="entry name" value="MEMBRANE-ASSOCIATED PROTEIN TCAA"/>
    <property type="match status" value="1"/>
</dbReference>